<dbReference type="RefSeq" id="WP_146518537.1">
    <property type="nucleotide sequence ID" value="NZ_CP151726.1"/>
</dbReference>
<dbReference type="PROSITE" id="PS50082">
    <property type="entry name" value="WD_REPEATS_2"/>
    <property type="match status" value="3"/>
</dbReference>
<dbReference type="GO" id="GO:0004674">
    <property type="term" value="F:protein serine/threonine kinase activity"/>
    <property type="evidence" value="ECO:0007669"/>
    <property type="project" value="UniProtKB-KW"/>
</dbReference>
<dbReference type="InterPro" id="IPR011990">
    <property type="entry name" value="TPR-like_helical_dom_sf"/>
</dbReference>
<dbReference type="PANTHER" id="PTHR43289">
    <property type="entry name" value="MITOGEN-ACTIVATED PROTEIN KINASE KINASE KINASE 20-RELATED"/>
    <property type="match status" value="1"/>
</dbReference>
<feature type="binding site" evidence="11">
    <location>
        <position position="111"/>
    </location>
    <ligand>
        <name>ATP</name>
        <dbReference type="ChEBI" id="CHEBI:30616"/>
    </ligand>
</feature>
<evidence type="ECO:0000313" key="13">
    <source>
        <dbReference type="EMBL" id="TWU08505.1"/>
    </source>
</evidence>
<feature type="repeat" description="WD" evidence="10">
    <location>
        <begin position="815"/>
        <end position="848"/>
    </location>
</feature>
<evidence type="ECO:0000313" key="14">
    <source>
        <dbReference type="Proteomes" id="UP000320176"/>
    </source>
</evidence>
<reference evidence="13 14" key="1">
    <citation type="submission" date="2019-02" db="EMBL/GenBank/DDBJ databases">
        <title>Deep-cultivation of Planctomycetes and their phenomic and genomic characterization uncovers novel biology.</title>
        <authorList>
            <person name="Wiegand S."/>
            <person name="Jogler M."/>
            <person name="Boedeker C."/>
            <person name="Pinto D."/>
            <person name="Vollmers J."/>
            <person name="Rivas-Marin E."/>
            <person name="Kohn T."/>
            <person name="Peeters S.H."/>
            <person name="Heuer A."/>
            <person name="Rast P."/>
            <person name="Oberbeckmann S."/>
            <person name="Bunk B."/>
            <person name="Jeske O."/>
            <person name="Meyerdierks A."/>
            <person name="Storesund J.E."/>
            <person name="Kallscheuer N."/>
            <person name="Luecker S."/>
            <person name="Lage O.M."/>
            <person name="Pohl T."/>
            <person name="Merkel B.J."/>
            <person name="Hornburger P."/>
            <person name="Mueller R.-W."/>
            <person name="Bruemmer F."/>
            <person name="Labrenz M."/>
            <person name="Spormann A.M."/>
            <person name="Op Den Camp H."/>
            <person name="Overmann J."/>
            <person name="Amann R."/>
            <person name="Jetten M.S.M."/>
            <person name="Mascher T."/>
            <person name="Medema M.H."/>
            <person name="Devos D.P."/>
            <person name="Kaster A.-K."/>
            <person name="Ovreas L."/>
            <person name="Rohde M."/>
            <person name="Galperin M.Y."/>
            <person name="Jogler C."/>
        </authorList>
    </citation>
    <scope>NUCLEOTIDE SEQUENCE [LARGE SCALE GENOMIC DNA]</scope>
    <source>
        <strain evidence="13 14">Pla52n</strain>
    </source>
</reference>
<keyword evidence="4" id="KW-0723">Serine/threonine-protein kinase</keyword>
<dbReference type="Pfam" id="PF12894">
    <property type="entry name" value="ANAPC4_WD40"/>
    <property type="match status" value="1"/>
</dbReference>
<dbReference type="PROSITE" id="PS50294">
    <property type="entry name" value="WD_REPEATS_REGION"/>
    <property type="match status" value="1"/>
</dbReference>
<comment type="caution">
    <text evidence="13">The sequence shown here is derived from an EMBL/GenBank/DDBJ whole genome shotgun (WGS) entry which is preliminary data.</text>
</comment>
<dbReference type="InterPro" id="IPR017441">
    <property type="entry name" value="Protein_kinase_ATP_BS"/>
</dbReference>
<dbReference type="InterPro" id="IPR008271">
    <property type="entry name" value="Ser/Thr_kinase_AS"/>
</dbReference>
<evidence type="ECO:0000256" key="3">
    <source>
        <dbReference type="ARBA" id="ARBA00010886"/>
    </source>
</evidence>
<dbReference type="SUPFAM" id="SSF50978">
    <property type="entry name" value="WD40 repeat-like"/>
    <property type="match status" value="1"/>
</dbReference>
<dbReference type="OrthoDB" id="500858at2"/>
<evidence type="ECO:0000256" key="11">
    <source>
        <dbReference type="PROSITE-ProRule" id="PRU10141"/>
    </source>
</evidence>
<dbReference type="PANTHER" id="PTHR43289:SF34">
    <property type="entry name" value="SERINE_THREONINE-PROTEIN KINASE YBDM-RELATED"/>
    <property type="match status" value="1"/>
</dbReference>
<dbReference type="InterPro" id="IPR024977">
    <property type="entry name" value="Apc4-like_WD40_dom"/>
</dbReference>
<evidence type="ECO:0000256" key="4">
    <source>
        <dbReference type="ARBA" id="ARBA00022527"/>
    </source>
</evidence>
<dbReference type="EMBL" id="SJPN01000001">
    <property type="protein sequence ID" value="TWU08505.1"/>
    <property type="molecule type" value="Genomic_DNA"/>
</dbReference>
<dbReference type="PROSITE" id="PS00107">
    <property type="entry name" value="PROTEIN_KINASE_ATP"/>
    <property type="match status" value="1"/>
</dbReference>
<gene>
    <name evidence="13" type="primary">pkn5</name>
    <name evidence="13" type="ORF">Pla52n_10880</name>
</gene>
<organism evidence="13 14">
    <name type="scientific">Stieleria varia</name>
    <dbReference type="NCBI Taxonomy" id="2528005"/>
    <lineage>
        <taxon>Bacteria</taxon>
        <taxon>Pseudomonadati</taxon>
        <taxon>Planctomycetota</taxon>
        <taxon>Planctomycetia</taxon>
        <taxon>Pirellulales</taxon>
        <taxon>Pirellulaceae</taxon>
        <taxon>Stieleria</taxon>
    </lineage>
</organism>
<keyword evidence="8 11" id="KW-0067">ATP-binding</keyword>
<dbReference type="PROSITE" id="PS00108">
    <property type="entry name" value="PROTEIN_KINASE_ST"/>
    <property type="match status" value="1"/>
</dbReference>
<dbReference type="SUPFAM" id="SSF50998">
    <property type="entry name" value="Quinoprotein alcohol dehydrogenase-like"/>
    <property type="match status" value="1"/>
</dbReference>
<feature type="domain" description="Protein kinase" evidence="12">
    <location>
        <begin position="82"/>
        <end position="407"/>
    </location>
</feature>
<comment type="subcellular location">
    <subcellularLocation>
        <location evidence="1">Cytoplasm</location>
        <location evidence="1">Cytoskeleton</location>
        <location evidence="1">Microtubule organizing center</location>
        <location evidence="1">Centrosome</location>
    </subcellularLocation>
    <subcellularLocation>
        <location evidence="2">Cytoplasm</location>
        <location evidence="2">Cytoskeleton</location>
        <location evidence="2">Spindle pole</location>
    </subcellularLocation>
</comment>
<dbReference type="CDD" id="cd14014">
    <property type="entry name" value="STKc_PknB_like"/>
    <property type="match status" value="1"/>
</dbReference>
<keyword evidence="6 11" id="KW-0547">Nucleotide-binding</keyword>
<keyword evidence="10" id="KW-0853">WD repeat</keyword>
<evidence type="ECO:0000259" key="12">
    <source>
        <dbReference type="PROSITE" id="PS50011"/>
    </source>
</evidence>
<dbReference type="InterPro" id="IPR001245">
    <property type="entry name" value="Ser-Thr/Tyr_kinase_cat_dom"/>
</dbReference>
<dbReference type="Gene3D" id="1.25.40.10">
    <property type="entry name" value="Tetratricopeptide repeat domain"/>
    <property type="match status" value="1"/>
</dbReference>
<comment type="similarity">
    <text evidence="3">Belongs to the protein kinase superfamily. NEK Ser/Thr protein kinase family. NIMA subfamily.</text>
</comment>
<dbReference type="GO" id="GO:0000922">
    <property type="term" value="C:spindle pole"/>
    <property type="evidence" value="ECO:0007669"/>
    <property type="project" value="UniProtKB-SubCell"/>
</dbReference>
<dbReference type="Gene3D" id="1.10.510.10">
    <property type="entry name" value="Transferase(Phosphotransferase) domain 1"/>
    <property type="match status" value="1"/>
</dbReference>
<proteinExistence type="inferred from homology"/>
<name>A0A5C6B8B0_9BACT</name>
<keyword evidence="14" id="KW-1185">Reference proteome</keyword>
<evidence type="ECO:0000256" key="1">
    <source>
        <dbReference type="ARBA" id="ARBA00004300"/>
    </source>
</evidence>
<dbReference type="Proteomes" id="UP000320176">
    <property type="component" value="Unassembled WGS sequence"/>
</dbReference>
<dbReference type="EC" id="2.7.11.1" evidence="13"/>
<accession>A0A5C6B8B0</accession>
<feature type="repeat" description="WD" evidence="10">
    <location>
        <begin position="1176"/>
        <end position="1217"/>
    </location>
</feature>
<evidence type="ECO:0000256" key="8">
    <source>
        <dbReference type="ARBA" id="ARBA00022840"/>
    </source>
</evidence>
<keyword evidence="9" id="KW-0206">Cytoskeleton</keyword>
<dbReference type="SMART" id="SM00220">
    <property type="entry name" value="S_TKc"/>
    <property type="match status" value="1"/>
</dbReference>
<dbReference type="InterPro" id="IPR001680">
    <property type="entry name" value="WD40_rpt"/>
</dbReference>
<evidence type="ECO:0000256" key="10">
    <source>
        <dbReference type="PROSITE-ProRule" id="PRU00221"/>
    </source>
</evidence>
<sequence>MDDSEQRNPIEVLADEFVERFRRGERPSLQEYVDRHPDFAAEIRELFPLLVDMEEARSANTWTESTRARPFVTPEIEQLGDYRIIREIGRGGMGIVYEAEQVSLGRRVALKVLPTSILNDSKHRSRFQRESKAAASLHHTNIVPVFGVGEENGLGYYVMQLIDGHGLDDVLKELKEMSLGSTFGTRSSRENNIAISNAAFQLHGSSGSHSYTAQAKDSRSLSKPSIAIAAERGDSRRRKKNATYWENVSRIGIQVGKALDYAHKQGVLHRDIKPANLLLDLNGTVWVTDFGLASLEDDRRLTETGDVLGTLRYMAPESFKGSTDARSEVFSLGLTLYELLVLSPAFDQVNRNTLIDSVVNCRIEPIRKLRSDVPADLQTIVHKAIERDPDHRYQTAEELADDLTRFVNDEPIKARRVLLPERFFRWSRHNRGLATLAISLALIVTLTAVGSSISAGYFLNLSNRLDDTVSELTTARGEADSRAEENLRLAQTADSARRLTDSTLADMHTQRGFLVGREGKFAEAALWFANAALSAPHDPHRQSANRQRAENWLSRTMTPLATCDMGNRELMQLQYQPNGHRLLIQTPQQLRVWDWRSVDFLAWTNELDSVQDACWSPNGRRIAIAFRDGNVQVRDVVSGKLDFEFQPHGNVEAMTWSPDGTLIATADRTVQVWKVADQPTLVNQWQHPDRVYALTFNQSGNRLATACRGQQARLFAVGSALTRESPLLGPVRHAPAQISRRAKPVFFDDDQKLVTIDGNRILWWDLATGNDVTPALETEPAGFIMSLAVSPDGEWIAAGGKLSAMLWNIRGESFRLEHGNNVRDLDFDVGSQNLLTTCIDGTARLWSLPVDRRQPRLFPQRERFTIGAISLDGKQIAVGGKQHVTIWRVPEDKLVIGQVKLWESGPWRPRISADGRLATLGVIHPFGRLSVSRVRQLKVADVSSGGQAGQTIDLDGGLVDSCVCSDNQCVAAVCVKDDQGILSCYDIATGKGLFESHVLPAKPVSVSSRPDANQVAVLCDDGHVVVVDIESGELVQQFSLQSWSGDANRLCRVRYTPDGKTLVALTPHNAIEVRDSESGGRRFSPIVPVIKGGPCRAIDISADSRWMATGVNGENVVRVWDLATGQPAGPAIPHSGDHFGITSLAFSPDGRQLLSGHEDGMARLWDWQTGTLLVRPMSHPDGVTDVKVVRDGRYAVAAVRLGTVYFWDLGTGKMVAPPADYPLPIGSTESIEIAGDRLIASAYGRYPLIDLSVAFREPTESIESIVNAASLSSNQKNQLGELSTLDRSEWMSQWATYKQRRLQDSIQEIVALLDQSDDLQLIQRIAEQSVQNGSIEQVLELRPDVPQLHRAFATDLRRRGDDASAAKHRELAIALLSQKLDNFADDQPPSSPRHNAFASELASLIIEHYVPAFTANQSSEDDDQAILHQKLRTLTEQRSLVGRCALAAAWLVSRRSDEAERILSEDAETIAPEDKATWMILQAVAYRELGQQEAHSQVSEQLIEWLGRETLPAHFHSLARRAMTLPSDVSTAEFNELLGRQWATERLAKLSAAIQQSPDSAPAYVARADIFKRLGKWDLSASDLLRAKEIRPHSHSLWTLAADSLIMAGDERGYQQLCQEMVERFQGTDAPPVADGLIKTCLLRPNSVEVTSLPIDLVRDHTPDHQTHYWEMYVACCALHSYRSGDAQAAIGWTEKLGEMTGDAAKVALVVRAMAEHELGETEKARKTLSIVEAMIPGELRTLGTDAYDGPVPLPSSPRHDDLIPEILRREAAEKLLGLRP</sequence>
<evidence type="ECO:0000256" key="5">
    <source>
        <dbReference type="ARBA" id="ARBA00022679"/>
    </source>
</evidence>
<dbReference type="Pfam" id="PF00400">
    <property type="entry name" value="WD40"/>
    <property type="match status" value="4"/>
</dbReference>
<keyword evidence="5 13" id="KW-0808">Transferase</keyword>
<dbReference type="SUPFAM" id="SSF48452">
    <property type="entry name" value="TPR-like"/>
    <property type="match status" value="1"/>
</dbReference>
<dbReference type="SMART" id="SM00320">
    <property type="entry name" value="WD40"/>
    <property type="match status" value="12"/>
</dbReference>
<dbReference type="Pfam" id="PF07714">
    <property type="entry name" value="PK_Tyr_Ser-Thr"/>
    <property type="match status" value="1"/>
</dbReference>
<dbReference type="SUPFAM" id="SSF56112">
    <property type="entry name" value="Protein kinase-like (PK-like)"/>
    <property type="match status" value="1"/>
</dbReference>
<dbReference type="InterPro" id="IPR011009">
    <property type="entry name" value="Kinase-like_dom_sf"/>
</dbReference>
<keyword evidence="9" id="KW-0963">Cytoplasm</keyword>
<protein>
    <submittedName>
        <fullName evidence="13">Serine/threonine-protein kinase pkn5</fullName>
        <ecNumber evidence="13">2.7.11.1</ecNumber>
    </submittedName>
</protein>
<dbReference type="Gene3D" id="3.30.200.20">
    <property type="entry name" value="Phosphorylase Kinase, domain 1"/>
    <property type="match status" value="1"/>
</dbReference>
<dbReference type="GO" id="GO:0005524">
    <property type="term" value="F:ATP binding"/>
    <property type="evidence" value="ECO:0007669"/>
    <property type="project" value="UniProtKB-UniRule"/>
</dbReference>
<evidence type="ECO:0000256" key="6">
    <source>
        <dbReference type="ARBA" id="ARBA00022741"/>
    </source>
</evidence>
<keyword evidence="7 13" id="KW-0418">Kinase</keyword>
<dbReference type="GO" id="GO:0005813">
    <property type="term" value="C:centrosome"/>
    <property type="evidence" value="ECO:0007669"/>
    <property type="project" value="UniProtKB-SubCell"/>
</dbReference>
<dbReference type="PROSITE" id="PS50011">
    <property type="entry name" value="PROTEIN_KINASE_DOM"/>
    <property type="match status" value="1"/>
</dbReference>
<evidence type="ECO:0000256" key="9">
    <source>
        <dbReference type="ARBA" id="ARBA00023212"/>
    </source>
</evidence>
<dbReference type="Gene3D" id="2.130.10.10">
    <property type="entry name" value="YVTN repeat-like/Quinoprotein amine dehydrogenase"/>
    <property type="match status" value="4"/>
</dbReference>
<evidence type="ECO:0000256" key="7">
    <source>
        <dbReference type="ARBA" id="ARBA00022777"/>
    </source>
</evidence>
<feature type="repeat" description="WD" evidence="10">
    <location>
        <begin position="1134"/>
        <end position="1175"/>
    </location>
</feature>
<dbReference type="InterPro" id="IPR000719">
    <property type="entry name" value="Prot_kinase_dom"/>
</dbReference>
<evidence type="ECO:0000256" key="2">
    <source>
        <dbReference type="ARBA" id="ARBA00004647"/>
    </source>
</evidence>
<dbReference type="InterPro" id="IPR011047">
    <property type="entry name" value="Quinoprotein_ADH-like_sf"/>
</dbReference>
<dbReference type="InterPro" id="IPR036322">
    <property type="entry name" value="WD40_repeat_dom_sf"/>
</dbReference>
<dbReference type="InterPro" id="IPR015943">
    <property type="entry name" value="WD40/YVTN_repeat-like_dom_sf"/>
</dbReference>